<keyword evidence="5" id="KW-0238">DNA-binding</keyword>
<keyword evidence="8" id="KW-0175">Coiled coil</keyword>
<comment type="subcellular location">
    <subcellularLocation>
        <location evidence="2">Endoplasmic reticulum membrane</location>
        <topology evidence="2">Single-pass membrane protein</topology>
    </subcellularLocation>
    <subcellularLocation>
        <location evidence="1">Nucleus</location>
    </subcellularLocation>
</comment>
<dbReference type="GO" id="GO:0005789">
    <property type="term" value="C:endoplasmic reticulum membrane"/>
    <property type="evidence" value="ECO:0007669"/>
    <property type="project" value="UniProtKB-SubCell"/>
</dbReference>
<feature type="coiled-coil region" evidence="8">
    <location>
        <begin position="191"/>
        <end position="239"/>
    </location>
</feature>
<dbReference type="PROSITE" id="PS50217">
    <property type="entry name" value="BZIP"/>
    <property type="match status" value="1"/>
</dbReference>
<evidence type="ECO:0000256" key="4">
    <source>
        <dbReference type="ARBA" id="ARBA00023015"/>
    </source>
</evidence>
<dbReference type="Gene3D" id="1.20.5.170">
    <property type="match status" value="1"/>
</dbReference>
<feature type="compositionally biased region" description="Basic and acidic residues" evidence="9">
    <location>
        <begin position="107"/>
        <end position="120"/>
    </location>
</feature>
<organism evidence="12">
    <name type="scientific">Sorghum bicolor</name>
    <name type="common">Sorghum</name>
    <name type="synonym">Sorghum vulgare</name>
    <dbReference type="NCBI Taxonomy" id="4558"/>
    <lineage>
        <taxon>Eukaryota</taxon>
        <taxon>Viridiplantae</taxon>
        <taxon>Streptophyta</taxon>
        <taxon>Embryophyta</taxon>
        <taxon>Tracheophyta</taxon>
        <taxon>Spermatophyta</taxon>
        <taxon>Magnoliopsida</taxon>
        <taxon>Liliopsida</taxon>
        <taxon>Poales</taxon>
        <taxon>Poaceae</taxon>
        <taxon>PACMAD clade</taxon>
        <taxon>Panicoideae</taxon>
        <taxon>Andropogonodae</taxon>
        <taxon>Andropogoneae</taxon>
        <taxon>Sorghinae</taxon>
        <taxon>Sorghum</taxon>
    </lineage>
</organism>
<feature type="region of interest" description="Disordered" evidence="9">
    <location>
        <begin position="576"/>
        <end position="598"/>
    </location>
</feature>
<evidence type="ECO:0000256" key="8">
    <source>
        <dbReference type="SAM" id="Coils"/>
    </source>
</evidence>
<keyword evidence="10" id="KW-1133">Transmembrane helix</keyword>
<evidence type="ECO:0000313" key="12">
    <source>
        <dbReference type="EMBL" id="QXJ42728.1"/>
    </source>
</evidence>
<dbReference type="PANTHER" id="PTHR47416">
    <property type="entry name" value="BASIC-LEUCINE ZIPPER TRANSCRIPTION FACTOR F-RELATED"/>
    <property type="match status" value="1"/>
</dbReference>
<dbReference type="InterPro" id="IPR046347">
    <property type="entry name" value="bZIP_sf"/>
</dbReference>
<comment type="similarity">
    <text evidence="3">Belongs to the bZIP family.</text>
</comment>
<evidence type="ECO:0000256" key="3">
    <source>
        <dbReference type="ARBA" id="ARBA00007163"/>
    </source>
</evidence>
<name>A0A8F5CF33_SORBI</name>
<dbReference type="CDD" id="cd14704">
    <property type="entry name" value="bZIP_HY5-like"/>
    <property type="match status" value="1"/>
</dbReference>
<evidence type="ECO:0000256" key="10">
    <source>
        <dbReference type="SAM" id="Phobius"/>
    </source>
</evidence>
<dbReference type="PANTHER" id="PTHR47416:SF3">
    <property type="entry name" value="BZIP TRANSCRIPTION FACTOR 17-RELATED"/>
    <property type="match status" value="1"/>
</dbReference>
<sequence length="656" mass="69075">MAVPALLDPSSGFDLRHYPAHIFDPDLPLDAGGLPLGEFAGDEGCDGLDFDLPVDFSIDDFLLRSPDRGDDGDDSGEGSAAGSGPTASSSASPATSGANSAVAKNAGVHEVKHEDSDEGRSGAAPNWSLKRKQASPGGAISDGAKCRRSGDGELSPSASASRAVAEDSDERCAGGEEEEDKRATARLMRNRESAQLSRQRKKRYVEELEEKVKWMHSVINDLNSNISFIAAENARLRQKLGGAGVSGPPSGVYPPPPLPGIHFPWVPGYAMRPHGSHVPLVPIPRLKPQQAAAAGKVSKKPEVKKSADSKSKTKTKSKKVASISLLGLLFVALVFGAFVPGFNHSLGMRGMSDSMMFGNFGHSDARVFSVTNHGKGPKGGLNSSDVISSDPGMITGHADGAGQKHRAANNSSEILPALLYVPRNGKHVKINGNLIIHSVLASEKAVAHKASNGQSVKDRKETSVAIARYLSPPGTDLNSKETLPPDGTPLPQWFREGMEGPVLNSGMCSEVFQFDISAASAKSGGIIPASPTVNSSSVNATQKIPKPAPAFGGKLKNRRIMYNEAIPLTGKTVYNTEPRSFNSTSESSKVPDSKPASSVIVSVQADPREAGNGDGDPRVSTKPLSRIFVVVLLDGVRYVTYSCTLPFKSATAHLVN</sequence>
<evidence type="ECO:0000256" key="7">
    <source>
        <dbReference type="ARBA" id="ARBA00023242"/>
    </source>
</evidence>
<dbReference type="GO" id="GO:0003700">
    <property type="term" value="F:DNA-binding transcription factor activity"/>
    <property type="evidence" value="ECO:0007669"/>
    <property type="project" value="InterPro"/>
</dbReference>
<keyword evidence="4" id="KW-0805">Transcription regulation</keyword>
<protein>
    <submittedName>
        <fullName evidence="12">BZIP</fullName>
    </submittedName>
</protein>
<feature type="transmembrane region" description="Helical" evidence="10">
    <location>
        <begin position="320"/>
        <end position="342"/>
    </location>
</feature>
<evidence type="ECO:0000256" key="1">
    <source>
        <dbReference type="ARBA" id="ARBA00004123"/>
    </source>
</evidence>
<keyword evidence="6" id="KW-0804">Transcription</keyword>
<keyword evidence="7" id="KW-0539">Nucleus</keyword>
<keyword evidence="10" id="KW-0472">Membrane</keyword>
<dbReference type="EMBL" id="MW532120">
    <property type="protein sequence ID" value="QXJ42728.1"/>
    <property type="molecule type" value="mRNA"/>
</dbReference>
<evidence type="ECO:0000256" key="2">
    <source>
        <dbReference type="ARBA" id="ARBA00004389"/>
    </source>
</evidence>
<dbReference type="GO" id="GO:0005634">
    <property type="term" value="C:nucleus"/>
    <property type="evidence" value="ECO:0007669"/>
    <property type="project" value="UniProtKB-SubCell"/>
</dbReference>
<gene>
    <name evidence="12" type="primary">bZIP</name>
</gene>
<evidence type="ECO:0000256" key="5">
    <source>
        <dbReference type="ARBA" id="ARBA00023125"/>
    </source>
</evidence>
<evidence type="ECO:0000256" key="6">
    <source>
        <dbReference type="ARBA" id="ARBA00023163"/>
    </source>
</evidence>
<dbReference type="AlphaFoldDB" id="A0A8F5CF33"/>
<feature type="region of interest" description="Disordered" evidence="9">
    <location>
        <begin position="289"/>
        <end position="316"/>
    </location>
</feature>
<evidence type="ECO:0000259" key="11">
    <source>
        <dbReference type="PROSITE" id="PS50217"/>
    </source>
</evidence>
<feature type="compositionally biased region" description="Low complexity" evidence="9">
    <location>
        <begin position="77"/>
        <end position="101"/>
    </location>
</feature>
<feature type="region of interest" description="Disordered" evidence="9">
    <location>
        <begin position="63"/>
        <end position="183"/>
    </location>
</feature>
<dbReference type="GO" id="GO:0003677">
    <property type="term" value="F:DNA binding"/>
    <property type="evidence" value="ECO:0007669"/>
    <property type="project" value="UniProtKB-KW"/>
</dbReference>
<evidence type="ECO:0000256" key="9">
    <source>
        <dbReference type="SAM" id="MobiDB-lite"/>
    </source>
</evidence>
<dbReference type="SUPFAM" id="SSF57959">
    <property type="entry name" value="Leucine zipper domain"/>
    <property type="match status" value="1"/>
</dbReference>
<dbReference type="SMR" id="A0A8F5CF33"/>
<dbReference type="Pfam" id="PF00170">
    <property type="entry name" value="bZIP_1"/>
    <property type="match status" value="1"/>
</dbReference>
<dbReference type="SMART" id="SM00338">
    <property type="entry name" value="BRLZ"/>
    <property type="match status" value="1"/>
</dbReference>
<accession>A0A8F5CF33</accession>
<feature type="compositionally biased region" description="Basic and acidic residues" evidence="9">
    <location>
        <begin position="299"/>
        <end position="311"/>
    </location>
</feature>
<dbReference type="InterPro" id="IPR004827">
    <property type="entry name" value="bZIP"/>
</dbReference>
<feature type="domain" description="BZIP" evidence="11">
    <location>
        <begin position="180"/>
        <end position="240"/>
    </location>
</feature>
<reference evidence="12" key="1">
    <citation type="submission" date="2021-01" db="EMBL/GenBank/DDBJ databases">
        <title>ER Membrane tethered novel heat stress inducible bZIP17 gene from Sorghum bicolor exhibits enhanced thermotolerance in transgenic tobacco.</title>
        <authorList>
            <person name="Panzade K.P."/>
            <person name="Kurel V."/>
            <person name="Vishwakarma H."/>
            <person name="Mainkar P.S."/>
        </authorList>
    </citation>
    <scope>NUCLEOTIDE SEQUENCE</scope>
    <source>
        <strain evidence="12">Swati</strain>
    </source>
</reference>
<keyword evidence="10" id="KW-0812">Transmembrane</keyword>
<proteinExistence type="evidence at transcript level"/>